<dbReference type="GO" id="GO:0070006">
    <property type="term" value="F:metalloaminopeptidase activity"/>
    <property type="evidence" value="ECO:0007669"/>
    <property type="project" value="InterPro"/>
</dbReference>
<dbReference type="RefSeq" id="WP_062148907.1">
    <property type="nucleotide sequence ID" value="NZ_CP013002.1"/>
</dbReference>
<keyword evidence="5" id="KW-0464">Manganese</keyword>
<dbReference type="OrthoDB" id="9809354at2"/>
<dbReference type="Proteomes" id="UP000056905">
    <property type="component" value="Chromosome"/>
</dbReference>
<dbReference type="InterPro" id="IPR043472">
    <property type="entry name" value="Macro_dom-like"/>
</dbReference>
<gene>
    <name evidence="7" type="ORF">AQ619_14095</name>
</gene>
<dbReference type="EMBL" id="CP013002">
    <property type="protein sequence ID" value="ALL14386.1"/>
    <property type="molecule type" value="Genomic_DNA"/>
</dbReference>
<dbReference type="InterPro" id="IPR048816">
    <property type="entry name" value="Peptidase_M17_N_1"/>
</dbReference>
<proteinExistence type="inferred from homology"/>
<dbReference type="PROSITE" id="PS00631">
    <property type="entry name" value="CYTOSOL_AP"/>
    <property type="match status" value="1"/>
</dbReference>
<keyword evidence="4" id="KW-0378">Hydrolase</keyword>
<dbReference type="Gene3D" id="3.40.630.10">
    <property type="entry name" value="Zn peptidases"/>
    <property type="match status" value="1"/>
</dbReference>
<dbReference type="GO" id="GO:0005737">
    <property type="term" value="C:cytoplasm"/>
    <property type="evidence" value="ECO:0007669"/>
    <property type="project" value="InterPro"/>
</dbReference>
<evidence type="ECO:0000259" key="6">
    <source>
        <dbReference type="PROSITE" id="PS00631"/>
    </source>
</evidence>
<dbReference type="Pfam" id="PF21337">
    <property type="entry name" value="Peptidase_M17_N_1"/>
    <property type="match status" value="1"/>
</dbReference>
<evidence type="ECO:0000256" key="1">
    <source>
        <dbReference type="ARBA" id="ARBA00009528"/>
    </source>
</evidence>
<dbReference type="Gene3D" id="3.40.220.10">
    <property type="entry name" value="Leucine Aminopeptidase, subunit E, domain 1"/>
    <property type="match status" value="1"/>
</dbReference>
<dbReference type="STRING" id="69395.AQ619_14095"/>
<dbReference type="InterPro" id="IPR011356">
    <property type="entry name" value="Leucine_aapep/pepB"/>
</dbReference>
<dbReference type="PANTHER" id="PTHR11963">
    <property type="entry name" value="LEUCINE AMINOPEPTIDASE-RELATED"/>
    <property type="match status" value="1"/>
</dbReference>
<feature type="domain" description="Cytosol aminopeptidase" evidence="6">
    <location>
        <begin position="313"/>
        <end position="320"/>
    </location>
</feature>
<name>A0A0N7JHU7_9CAUL</name>
<evidence type="ECO:0000256" key="5">
    <source>
        <dbReference type="ARBA" id="ARBA00023211"/>
    </source>
</evidence>
<evidence type="ECO:0000256" key="3">
    <source>
        <dbReference type="ARBA" id="ARBA00022670"/>
    </source>
</evidence>
<protein>
    <submittedName>
        <fullName evidence="7">Aminopeptidase</fullName>
    </submittedName>
</protein>
<dbReference type="InterPro" id="IPR000819">
    <property type="entry name" value="Peptidase_M17_C"/>
</dbReference>
<keyword evidence="3" id="KW-0645">Protease</keyword>
<dbReference type="Pfam" id="PF00883">
    <property type="entry name" value="Peptidase_M17"/>
    <property type="match status" value="1"/>
</dbReference>
<dbReference type="PRINTS" id="PR00481">
    <property type="entry name" value="LAMNOPPTDASE"/>
</dbReference>
<keyword evidence="2 7" id="KW-0031">Aminopeptidase</keyword>
<dbReference type="SUPFAM" id="SSF53187">
    <property type="entry name" value="Zn-dependent exopeptidases"/>
    <property type="match status" value="1"/>
</dbReference>
<dbReference type="KEGG" id="chq:AQ619_14095"/>
<comment type="similarity">
    <text evidence="1">Belongs to the peptidase M17 family.</text>
</comment>
<dbReference type="AlphaFoldDB" id="A0A0N7JHU7"/>
<dbReference type="PANTHER" id="PTHR11963:SF20">
    <property type="entry name" value="PEPTIDASE B"/>
    <property type="match status" value="1"/>
</dbReference>
<evidence type="ECO:0000313" key="7">
    <source>
        <dbReference type="EMBL" id="ALL14386.1"/>
    </source>
</evidence>
<dbReference type="GO" id="GO:0030145">
    <property type="term" value="F:manganese ion binding"/>
    <property type="evidence" value="ECO:0007669"/>
    <property type="project" value="InterPro"/>
</dbReference>
<evidence type="ECO:0000256" key="2">
    <source>
        <dbReference type="ARBA" id="ARBA00022438"/>
    </source>
</evidence>
<keyword evidence="8" id="KW-1185">Reference proteome</keyword>
<sequence length="470" mass="49243">MLDSFPILASAPDGAIPIHPLFEAELEAFLAMRRPAVRTLAGQAQFKAKAGQVLVVAAPGGQVERVLMGLGSRAAVDPGLFRGLAARLPAGDYRLARMPRGLDASEATLAFALGLYRFDRYRKRSGEAGPRLVAPRAVDVAAIAAVSHACALVKDMVNTPANDMGPAEIEAIAREIAQQHGASLSVTTGDDLLAANYPAVHAVGRAAVPHRAPRILELSWGEPSHPLVALVGKGVVFDTGGLDIKPASGMRLMKKDMGGAAHALALAKIVMAAKLPVRLVVLTPVVENAISGDAMRPGDILQTRAGLTVEVGNTDAEGRLILADALARAAELKPALTLDLATLTGAARVALGPFVIPFWTADDALADQIARASQATFDPLWRMPLTEAYGEAIDSDIADLQNDSAPWAQAGATTAALFLQRFAPAGDGIGPWAHFDLYAWNPKGRPGYPVGGEAQAIRALFAMLKTRFAA</sequence>
<evidence type="ECO:0000256" key="4">
    <source>
        <dbReference type="ARBA" id="ARBA00022801"/>
    </source>
</evidence>
<dbReference type="GO" id="GO:0006508">
    <property type="term" value="P:proteolysis"/>
    <property type="evidence" value="ECO:0007669"/>
    <property type="project" value="UniProtKB-KW"/>
</dbReference>
<accession>A0A0N7JHU7</accession>
<reference evidence="7 8" key="1">
    <citation type="submission" date="2015-10" db="EMBL/GenBank/DDBJ databases">
        <title>Conservation of the essential genome among Caulobacter and Brevundimonas species.</title>
        <authorList>
            <person name="Scott D."/>
            <person name="Ely B."/>
        </authorList>
    </citation>
    <scope>NUCLEOTIDE SEQUENCE [LARGE SCALE GENOMIC DNA]</scope>
    <source>
        <strain evidence="7 8">CB4</strain>
    </source>
</reference>
<dbReference type="SUPFAM" id="SSF52949">
    <property type="entry name" value="Macro domain-like"/>
    <property type="match status" value="1"/>
</dbReference>
<organism evidence="7 8">
    <name type="scientific">Caulobacter henricii</name>
    <dbReference type="NCBI Taxonomy" id="69395"/>
    <lineage>
        <taxon>Bacteria</taxon>
        <taxon>Pseudomonadati</taxon>
        <taxon>Pseudomonadota</taxon>
        <taxon>Alphaproteobacteria</taxon>
        <taxon>Caulobacterales</taxon>
        <taxon>Caulobacteraceae</taxon>
        <taxon>Caulobacter</taxon>
    </lineage>
</organism>
<dbReference type="CDD" id="cd00433">
    <property type="entry name" value="Peptidase_M17"/>
    <property type="match status" value="1"/>
</dbReference>
<evidence type="ECO:0000313" key="8">
    <source>
        <dbReference type="Proteomes" id="UP000056905"/>
    </source>
</evidence>